<reference evidence="2" key="1">
    <citation type="submission" date="2016-11" db="EMBL/GenBank/DDBJ databases">
        <title>Draft Genome Sequence of Marinobacter hydrocarbonoclasticus strain STW2, a polyaromatic aromatic hydrocarbon degrading and denitrifying bacterium from rhizosphere of Seagrass Enhalus acodoides.</title>
        <authorList>
            <person name="Ling J."/>
            <person name="Dong J."/>
        </authorList>
    </citation>
    <scope>NUCLEOTIDE SEQUENCE [LARGE SCALE GENOMIC DNA]</scope>
    <source>
        <strain evidence="2">STW2</strain>
    </source>
</reference>
<proteinExistence type="predicted"/>
<dbReference type="Proteomes" id="UP000183986">
    <property type="component" value="Unassembled WGS sequence"/>
</dbReference>
<evidence type="ECO:0000313" key="2">
    <source>
        <dbReference type="EMBL" id="OJT00142.1"/>
    </source>
</evidence>
<gene>
    <name evidence="2" type="ORF">BEE62_08620</name>
</gene>
<dbReference type="RefSeq" id="WP_072677073.1">
    <property type="nucleotide sequence ID" value="NZ_MPKY01000001.1"/>
</dbReference>
<sequence>MDERLSSNWIEYHATEDRSLFWAWEQLDDMVRNAPERAWLQILNIAAATENQKVLSSLAAGPLEDLLALHGFNFIERLETEARRNPVIARLVNGVWQNNMSDSVWERLHAIQTKYS</sequence>
<accession>A0A1M2UXT4</accession>
<dbReference type="OrthoDB" id="119666at2"/>
<comment type="caution">
    <text evidence="2">The sequence shown here is derived from an EMBL/GenBank/DDBJ whole genome shotgun (WGS) entry which is preliminary data.</text>
</comment>
<keyword evidence="3" id="KW-1185">Reference proteome</keyword>
<dbReference type="InterPro" id="IPR049221">
    <property type="entry name" value="DUF6869"/>
</dbReference>
<organism evidence="2 3">
    <name type="scientific">Marinobacter nauticus</name>
    <name type="common">Marinobacter hydrocarbonoclasticus</name>
    <name type="synonym">Marinobacter aquaeolei</name>
    <dbReference type="NCBI Taxonomy" id="2743"/>
    <lineage>
        <taxon>Bacteria</taxon>
        <taxon>Pseudomonadati</taxon>
        <taxon>Pseudomonadota</taxon>
        <taxon>Gammaproteobacteria</taxon>
        <taxon>Pseudomonadales</taxon>
        <taxon>Marinobacteraceae</taxon>
        <taxon>Marinobacter</taxon>
    </lineage>
</organism>
<evidence type="ECO:0000313" key="3">
    <source>
        <dbReference type="Proteomes" id="UP000183986"/>
    </source>
</evidence>
<dbReference type="Pfam" id="PF21746">
    <property type="entry name" value="DUF6869"/>
    <property type="match status" value="1"/>
</dbReference>
<protein>
    <recommendedName>
        <fullName evidence="1">DUF6869 domain-containing protein</fullName>
    </recommendedName>
</protein>
<dbReference type="EMBL" id="MPKY01000001">
    <property type="protein sequence ID" value="OJT00142.1"/>
    <property type="molecule type" value="Genomic_DNA"/>
</dbReference>
<name>A0A1M2UXT4_MARNT</name>
<feature type="domain" description="DUF6869" evidence="1">
    <location>
        <begin position="15"/>
        <end position="114"/>
    </location>
</feature>
<dbReference type="AlphaFoldDB" id="A0A1M2UXT4"/>
<evidence type="ECO:0000259" key="1">
    <source>
        <dbReference type="Pfam" id="PF21746"/>
    </source>
</evidence>